<accession>A0A4Q0YSL9</accession>
<sequence>MKHLTGSLKTRINRKYLYIFIVIVAVIAFAFASLPEVVQLPLLLLAVVSLSVVLEALLFGVASTRQAEACERHHSLRHFR</sequence>
<feature type="transmembrane region" description="Helical" evidence="1">
    <location>
        <begin position="40"/>
        <end position="62"/>
    </location>
</feature>
<feature type="transmembrane region" description="Helical" evidence="1">
    <location>
        <begin position="16"/>
        <end position="34"/>
    </location>
</feature>
<comment type="caution">
    <text evidence="2">The sequence shown here is derived from an EMBL/GenBank/DDBJ whole genome shotgun (WGS) entry which is preliminary data.</text>
</comment>
<dbReference type="AlphaFoldDB" id="A0A4Q0YSL9"/>
<organism evidence="2 3">
    <name type="scientific">Veronia nyctiphanis</name>
    <dbReference type="NCBI Taxonomy" id="1278244"/>
    <lineage>
        <taxon>Bacteria</taxon>
        <taxon>Pseudomonadati</taxon>
        <taxon>Pseudomonadota</taxon>
        <taxon>Gammaproteobacteria</taxon>
        <taxon>Vibrionales</taxon>
        <taxon>Vibrionaceae</taxon>
        <taxon>Veronia</taxon>
    </lineage>
</organism>
<name>A0A4Q0YSL9_9GAMM</name>
<keyword evidence="3" id="KW-1185">Reference proteome</keyword>
<proteinExistence type="predicted"/>
<dbReference type="RefSeq" id="WP_129121849.1">
    <property type="nucleotide sequence ID" value="NZ_PEIB01000007.1"/>
</dbReference>
<evidence type="ECO:0000256" key="1">
    <source>
        <dbReference type="SAM" id="Phobius"/>
    </source>
</evidence>
<keyword evidence="1" id="KW-0812">Transmembrane</keyword>
<reference evidence="2 3" key="1">
    <citation type="submission" date="2017-10" db="EMBL/GenBank/DDBJ databases">
        <title>Nyctiphanis sp. nov., isolated from the stomach of the euphausiid Nyctiphanes simplex (Hansen, 1911) in the Gulf of California.</title>
        <authorList>
            <person name="Gomez-Gil B."/>
            <person name="Aguilar-Mendez M."/>
            <person name="Lopez-Cortes A."/>
            <person name="Gomez-Gutierrez J."/>
            <person name="Roque A."/>
            <person name="Lang E."/>
            <person name="Gonzalez-Castillo A."/>
        </authorList>
    </citation>
    <scope>NUCLEOTIDE SEQUENCE [LARGE SCALE GENOMIC DNA]</scope>
    <source>
        <strain evidence="2 3">CAIM 600</strain>
    </source>
</reference>
<protein>
    <submittedName>
        <fullName evidence="2">Uncharacterized protein</fullName>
    </submittedName>
</protein>
<dbReference type="EMBL" id="PEIB01000007">
    <property type="protein sequence ID" value="RXJ73685.1"/>
    <property type="molecule type" value="Genomic_DNA"/>
</dbReference>
<keyword evidence="1" id="KW-0472">Membrane</keyword>
<evidence type="ECO:0000313" key="2">
    <source>
        <dbReference type="EMBL" id="RXJ73685.1"/>
    </source>
</evidence>
<gene>
    <name evidence="2" type="ORF">CS022_08060</name>
</gene>
<dbReference type="Proteomes" id="UP000290287">
    <property type="component" value="Unassembled WGS sequence"/>
</dbReference>
<keyword evidence="1" id="KW-1133">Transmembrane helix</keyword>
<evidence type="ECO:0000313" key="3">
    <source>
        <dbReference type="Proteomes" id="UP000290287"/>
    </source>
</evidence>